<dbReference type="EMBL" id="WCLA01000055">
    <property type="protein sequence ID" value="KAB5324280.1"/>
    <property type="molecule type" value="Genomic_DNA"/>
</dbReference>
<dbReference type="RefSeq" id="WP_151878416.1">
    <property type="nucleotide sequence ID" value="NZ_WCKZ01000054.1"/>
</dbReference>
<evidence type="ECO:0000313" key="2">
    <source>
        <dbReference type="Proteomes" id="UP000431177"/>
    </source>
</evidence>
<comment type="caution">
    <text evidence="1">The sequence shown here is derived from an EMBL/GenBank/DDBJ whole genome shotgun (WGS) entry which is preliminary data.</text>
</comment>
<protein>
    <recommendedName>
        <fullName evidence="3">Glycosyl transferase family 2</fullName>
    </recommendedName>
</protein>
<dbReference type="Proteomes" id="UP000431177">
    <property type="component" value="Unassembled WGS sequence"/>
</dbReference>
<evidence type="ECO:0008006" key="3">
    <source>
        <dbReference type="Google" id="ProtNLM"/>
    </source>
</evidence>
<name>A0A7J5LIJ9_BACSE</name>
<accession>A0A7J5LIJ9</accession>
<sequence length="277" mass="33415">MNYSILINTCDKFEDCWNPFFKLWSIYWPNCNAPIYLNTEYKSYSYSGLNIIPVKGCQTHHIPQTKRITWSQCLKWALEKIDTDIILYMQEDYFLKDMVKNEIVEQYVKLMHECPSIQCIHLTDQAAIADKQSTYGNNLKKVNYKQRYRVSCQAALWRKEELLTIIREYENAWEFEEFGSQRSAIIKHEYLAVDNNWVQLDNFEIIPYIFTGIIQGRWYEKVVSLFEKHNININYNIRGFISSAPRKSIKKRIKYRLNKFPKIFRNYIELYRLKKQL</sequence>
<dbReference type="AlphaFoldDB" id="A0A7J5LIJ9"/>
<organism evidence="1 2">
    <name type="scientific">Bacteroides stercoris</name>
    <dbReference type="NCBI Taxonomy" id="46506"/>
    <lineage>
        <taxon>Bacteria</taxon>
        <taxon>Pseudomonadati</taxon>
        <taxon>Bacteroidota</taxon>
        <taxon>Bacteroidia</taxon>
        <taxon>Bacteroidales</taxon>
        <taxon>Bacteroidaceae</taxon>
        <taxon>Bacteroides</taxon>
    </lineage>
</organism>
<proteinExistence type="predicted"/>
<gene>
    <name evidence="1" type="ORF">F9950_16900</name>
</gene>
<reference evidence="1 2" key="1">
    <citation type="journal article" date="2019" name="Nat. Med.">
        <title>A library of human gut bacterial isolates paired with longitudinal multiomics data enables mechanistic microbiome research.</title>
        <authorList>
            <person name="Poyet M."/>
            <person name="Groussin M."/>
            <person name="Gibbons S.M."/>
            <person name="Avila-Pacheco J."/>
            <person name="Jiang X."/>
            <person name="Kearney S.M."/>
            <person name="Perrotta A.R."/>
            <person name="Berdy B."/>
            <person name="Zhao S."/>
            <person name="Lieberman T.D."/>
            <person name="Swanson P.K."/>
            <person name="Smith M."/>
            <person name="Roesemann S."/>
            <person name="Alexander J.E."/>
            <person name="Rich S.A."/>
            <person name="Livny J."/>
            <person name="Vlamakis H."/>
            <person name="Clish C."/>
            <person name="Bullock K."/>
            <person name="Deik A."/>
            <person name="Scott J."/>
            <person name="Pierce K.A."/>
            <person name="Xavier R.J."/>
            <person name="Alm E.J."/>
        </authorList>
    </citation>
    <scope>NUCLEOTIDE SEQUENCE [LARGE SCALE GENOMIC DNA]</scope>
    <source>
        <strain evidence="1 2">BIOML-A2</strain>
    </source>
</reference>
<evidence type="ECO:0000313" key="1">
    <source>
        <dbReference type="EMBL" id="KAB5324280.1"/>
    </source>
</evidence>